<evidence type="ECO:0000256" key="1">
    <source>
        <dbReference type="SAM" id="MobiDB-lite"/>
    </source>
</evidence>
<protein>
    <submittedName>
        <fullName evidence="2">Uncharacterized protein</fullName>
    </submittedName>
</protein>
<evidence type="ECO:0000313" key="3">
    <source>
        <dbReference type="Proteomes" id="UP001166021"/>
    </source>
</evidence>
<sequence>MDNSDKQIQLPVEVEKPPDFPTSSEPLIKAWSVERTPHAFILATARLLTAIKNESRSKLNKQVRPIRFLLNDYLPEHYKNRTGSKRG</sequence>
<feature type="region of interest" description="Disordered" evidence="1">
    <location>
        <begin position="1"/>
        <end position="21"/>
    </location>
</feature>
<organism evidence="2 3">
    <name type="scientific">Maribacter aquimaris</name>
    <dbReference type="NCBI Taxonomy" id="2737171"/>
    <lineage>
        <taxon>Bacteria</taxon>
        <taxon>Pseudomonadati</taxon>
        <taxon>Bacteroidota</taxon>
        <taxon>Flavobacteriia</taxon>
        <taxon>Flavobacteriales</taxon>
        <taxon>Flavobacteriaceae</taxon>
        <taxon>Maribacter</taxon>
    </lineage>
</organism>
<comment type="caution">
    <text evidence="2">The sequence shown here is derived from an EMBL/GenBank/DDBJ whole genome shotgun (WGS) entry which is preliminary data.</text>
</comment>
<gene>
    <name evidence="2" type="ORF">HPE56_16005</name>
</gene>
<keyword evidence="3" id="KW-1185">Reference proteome</keyword>
<evidence type="ECO:0000313" key="2">
    <source>
        <dbReference type="EMBL" id="MBD0779305.1"/>
    </source>
</evidence>
<reference evidence="2" key="1">
    <citation type="submission" date="2020-05" db="EMBL/GenBank/DDBJ databases">
        <title>The draft genome sequence of Maribacter sp. ANRC-HE7.</title>
        <authorList>
            <person name="Mu L."/>
        </authorList>
    </citation>
    <scope>NUCLEOTIDE SEQUENCE</scope>
    <source>
        <strain evidence="2">ANRC-HE7</strain>
    </source>
</reference>
<dbReference type="EMBL" id="JABTCF010000011">
    <property type="protein sequence ID" value="MBD0779305.1"/>
    <property type="molecule type" value="Genomic_DNA"/>
</dbReference>
<dbReference type="RefSeq" id="WP_188244757.1">
    <property type="nucleotide sequence ID" value="NZ_JABTCF010000011.1"/>
</dbReference>
<accession>A0ABR7V4K5</accession>
<proteinExistence type="predicted"/>
<dbReference type="Proteomes" id="UP001166021">
    <property type="component" value="Unassembled WGS sequence"/>
</dbReference>
<name>A0ABR7V4K5_9FLAO</name>